<evidence type="ECO:0000313" key="1">
    <source>
        <dbReference type="EMBL" id="SCY44940.1"/>
    </source>
</evidence>
<protein>
    <submittedName>
        <fullName evidence="1">Uncharacterized protein</fullName>
    </submittedName>
</protein>
<dbReference type="AlphaFoldDB" id="A0A1G5G187"/>
<dbReference type="RefSeq" id="WP_092211188.1">
    <property type="nucleotide sequence ID" value="NZ_FMUX01000009.1"/>
</dbReference>
<dbReference type="Proteomes" id="UP000198870">
    <property type="component" value="Unassembled WGS sequence"/>
</dbReference>
<dbReference type="STRING" id="419481.SAMN05216233_109121"/>
<gene>
    <name evidence="1" type="ORF">SAMN05216233_109121</name>
</gene>
<accession>A0A1G5G187</accession>
<reference evidence="1 2" key="1">
    <citation type="submission" date="2016-10" db="EMBL/GenBank/DDBJ databases">
        <authorList>
            <person name="de Groot N.N."/>
        </authorList>
    </citation>
    <scope>NUCLEOTIDE SEQUENCE [LARGE SCALE GENOMIC DNA]</scope>
    <source>
        <strain evidence="1 2">AA1</strain>
    </source>
</reference>
<keyword evidence="2" id="KW-1185">Reference proteome</keyword>
<name>A0A1G5G187_9BACT</name>
<sequence length="94" mass="11035">MKRRNQRRRSTQRMLVNLDRDRGLDLSLFDWRLRVVSGAGEATKGVMQVTGEDQSKRRFSWDVGKFQRKKCHSRIRAKNKKNDLSNGFRILGGK</sequence>
<proteinExistence type="predicted"/>
<evidence type="ECO:0000313" key="2">
    <source>
        <dbReference type="Proteomes" id="UP000198870"/>
    </source>
</evidence>
<dbReference type="EMBL" id="FMUX01000009">
    <property type="protein sequence ID" value="SCY44940.1"/>
    <property type="molecule type" value="Genomic_DNA"/>
</dbReference>
<organism evidence="1 2">
    <name type="scientific">Desulfoluna spongiiphila</name>
    <dbReference type="NCBI Taxonomy" id="419481"/>
    <lineage>
        <taxon>Bacteria</taxon>
        <taxon>Pseudomonadati</taxon>
        <taxon>Thermodesulfobacteriota</taxon>
        <taxon>Desulfobacteria</taxon>
        <taxon>Desulfobacterales</taxon>
        <taxon>Desulfolunaceae</taxon>
        <taxon>Desulfoluna</taxon>
    </lineage>
</organism>